<dbReference type="EMBL" id="CP097355">
    <property type="protein sequence ID" value="UYV25615.1"/>
    <property type="molecule type" value="Genomic_DNA"/>
</dbReference>
<evidence type="ECO:0000313" key="4">
    <source>
        <dbReference type="EMBL" id="MDS1823192.1"/>
    </source>
</evidence>
<dbReference type="AlphaFoldDB" id="A0A072K4F7"/>
<evidence type="ECO:0000313" key="18">
    <source>
        <dbReference type="Proteomes" id="UP000518904"/>
    </source>
</evidence>
<dbReference type="Proteomes" id="UP001156560">
    <property type="component" value="Chromosome 1"/>
</dbReference>
<evidence type="ECO:0000313" key="19">
    <source>
        <dbReference type="Proteomes" id="UP000555836"/>
    </source>
</evidence>
<dbReference type="OrthoDB" id="9815328at2"/>
<reference evidence="3" key="9">
    <citation type="submission" date="2020-09" db="EMBL/GenBank/DDBJ databases">
        <title>Genome sequence of Vibrio parahaemolyticus isolates.</title>
        <authorList>
            <person name="Hammerl J.A."/>
            <person name="Strauch E."/>
        </authorList>
    </citation>
    <scope>NUCLEOTIDE SEQUENCE</scope>
    <source>
        <strain evidence="3">17-VB00146</strain>
    </source>
</reference>
<evidence type="ECO:0000313" key="8">
    <source>
        <dbReference type="EMBL" id="OXE32592.1"/>
    </source>
</evidence>
<dbReference type="EMBL" id="CP114194">
    <property type="protein sequence ID" value="WAT91069.1"/>
    <property type="molecule type" value="Genomic_DNA"/>
</dbReference>
<dbReference type="Proteomes" id="UP000464718">
    <property type="component" value="Chromosome i"/>
</dbReference>
<dbReference type="STRING" id="670.ACZ92_11665"/>
<dbReference type="EMBL" id="LHQV01000016">
    <property type="protein sequence ID" value="OQJ98062.1"/>
    <property type="molecule type" value="Genomic_DNA"/>
</dbReference>
<dbReference type="EMBL" id="JAUHGG010000008">
    <property type="protein sequence ID" value="MDS1823192.1"/>
    <property type="molecule type" value="Genomic_DNA"/>
</dbReference>
<evidence type="ECO:0000313" key="16">
    <source>
        <dbReference type="Proteomes" id="UP000321504"/>
    </source>
</evidence>
<reference evidence="4" key="12">
    <citation type="submission" date="2023-06" db="EMBL/GenBank/DDBJ databases">
        <title>Genomic Diversity of Vibrio spp. and Metagenomic Analysis of Pathogens in Florida Gulf Coastal Waters Following Hurricane Ian.</title>
        <authorList>
            <person name="Brumfield K.D."/>
        </authorList>
    </citation>
    <scope>NUCLEOTIDE SEQUENCE</scope>
    <source>
        <strain evidence="4">WBS2B-138</strain>
    </source>
</reference>
<reference evidence="9 17" key="5">
    <citation type="submission" date="2018-12" db="EMBL/GenBank/DDBJ databases">
        <title>Genomic insights into the evolutionary origins and pathogenicity of five Vibrio parahaemolyticus strains isolated from the shrimp with acute hepatopancreatic necrosis disease (AHPND).</title>
        <authorList>
            <person name="Yang Q."/>
            <person name="Dong X."/>
            <person name="Xie G."/>
            <person name="Fu S."/>
            <person name="Zou P."/>
            <person name="Sun J."/>
            <person name="Wang Y."/>
            <person name="Huang J."/>
        </authorList>
    </citation>
    <scope>NUCLEOTIDE SEQUENCE [LARGE SCALE GENOMIC DNA]</scope>
    <source>
        <strain evidence="9 17">20160303005-1</strain>
    </source>
</reference>
<dbReference type="Proteomes" id="UP000518904">
    <property type="component" value="Unassembled WGS sequence"/>
</dbReference>
<dbReference type="Proteomes" id="UP001163036">
    <property type="component" value="Chromosome 1"/>
</dbReference>
<dbReference type="EMBL" id="CP034298">
    <property type="protein sequence ID" value="QHH08732.1"/>
    <property type="molecule type" value="Genomic_DNA"/>
</dbReference>
<evidence type="ECO:0000313" key="9">
    <source>
        <dbReference type="EMBL" id="QHH08732.1"/>
    </source>
</evidence>
<evidence type="ECO:0000313" key="15">
    <source>
        <dbReference type="Proteomes" id="UP000214596"/>
    </source>
</evidence>
<evidence type="ECO:0000313" key="12">
    <source>
        <dbReference type="EMBL" id="WAT91069.1"/>
    </source>
</evidence>
<keyword evidence="14" id="KW-1185">Reference proteome</keyword>
<keyword evidence="8" id="KW-0449">Lipoprotein</keyword>
<evidence type="ECO:0000313" key="11">
    <source>
        <dbReference type="EMBL" id="UYV25615.1"/>
    </source>
</evidence>
<protein>
    <submittedName>
        <fullName evidence="8">Lipoprotein</fullName>
    </submittedName>
</protein>
<organism evidence="8 15">
    <name type="scientific">Vibrio parahaemolyticus</name>
    <dbReference type="NCBI Taxonomy" id="670"/>
    <lineage>
        <taxon>Bacteria</taxon>
        <taxon>Pseudomonadati</taxon>
        <taxon>Pseudomonadota</taxon>
        <taxon>Gammaproteobacteria</taxon>
        <taxon>Vibrionales</taxon>
        <taxon>Vibrionaceae</taxon>
        <taxon>Vibrio</taxon>
    </lineage>
</organism>
<evidence type="ECO:0000313" key="6">
    <source>
        <dbReference type="EMBL" id="NMU85639.1"/>
    </source>
</evidence>
<dbReference type="PROSITE" id="PS51257">
    <property type="entry name" value="PROKAR_LIPOPROTEIN"/>
    <property type="match status" value="1"/>
</dbReference>
<reference evidence="7 14" key="2">
    <citation type="submission" date="2015-08" db="EMBL/GenBank/DDBJ databases">
        <title>Draft Genome Sequences of Vibrio parahaemolyticus Strains.</title>
        <authorList>
            <person name="Gonzalez-Escalona N."/>
            <person name="DePaola A."/>
        </authorList>
    </citation>
    <scope>NUCLEOTIDE SEQUENCE [LARGE SCALE GENOMIC DNA]</scope>
    <source>
        <strain evidence="7 14">CFSAN001621</strain>
    </source>
</reference>
<reference evidence="1" key="7">
    <citation type="submission" date="2019-12" db="EMBL/GenBank/DDBJ databases">
        <authorList>
            <consortium name="NCBI Pathogen Detection Project"/>
        </authorList>
    </citation>
    <scope>NUCLEOTIDE SEQUENCE</scope>
    <source>
        <strain evidence="1">1930</strain>
    </source>
</reference>
<dbReference type="Proteomes" id="UP000214596">
    <property type="component" value="Unassembled WGS sequence"/>
</dbReference>
<reference evidence="18 19" key="8">
    <citation type="submission" date="2020-04" db="EMBL/GenBank/DDBJ databases">
        <title>Whole-genome sequencing of Vibrio spp. from China reveals different genetic environments of blaCTX-M-14 among diverse lineages.</title>
        <authorList>
            <person name="Zheng Z."/>
            <person name="Ye L."/>
            <person name="Chen S."/>
        </authorList>
    </citation>
    <scope>NUCLEOTIDE SEQUENCE [LARGE SCALE GENOMIC DNA]</scope>
    <source>
        <strain evidence="6 18">Vb0551</strain>
        <strain evidence="5 19">Vb0574</strain>
    </source>
</reference>
<reference evidence="11" key="10">
    <citation type="submission" date="2022-05" db="EMBL/GenBank/DDBJ databases">
        <title>Megaplasmid of Vibrio parahaemolyticus.</title>
        <authorList>
            <person name="Strauch E."/>
            <person name="Borowiak M."/>
        </authorList>
    </citation>
    <scope>NUCLEOTIDE SEQUENCE</scope>
    <source>
        <strain evidence="11">16-VB00198</strain>
    </source>
</reference>
<evidence type="ECO:0000313" key="10">
    <source>
        <dbReference type="EMBL" id="TXN16822.1"/>
    </source>
</evidence>
<reference evidence="8 15" key="3">
    <citation type="journal article" date="2017" name="Appl. Environ. Microbiol.">
        <title>Parallel evolution of two clades of a major Atlantic endemic Vibrio parahaemolyticus pathogen lineage by independent acquisition of related pathogenicity islands.</title>
        <authorList>
            <person name="Xu F."/>
            <person name="Gonzalez-Escalona N."/>
            <person name="Drees K.P."/>
            <person name="Sebra R.P."/>
            <person name="Cooper V.S."/>
            <person name="Jones S.H."/>
            <person name="Whistler C.A."/>
        </authorList>
    </citation>
    <scope>NUCLEOTIDE SEQUENCE [LARGE SCALE GENOMIC DNA]</scope>
    <source>
        <strain evidence="8 15">MAVP-3</strain>
    </source>
</reference>
<dbReference type="OMA" id="HRNYNKW"/>
<dbReference type="EMBL" id="JABCLB010002279">
    <property type="protein sequence ID" value="NMU85639.1"/>
    <property type="molecule type" value="Genomic_DNA"/>
</dbReference>
<reference evidence="12" key="11">
    <citation type="submission" date="2022-12" db="EMBL/GenBank/DDBJ databases">
        <title>Vibrio parahaemolyticus become highly virulent by producing novel Tc toxins.</title>
        <authorList>
            <person name="Yang F."/>
            <person name="You Y."/>
            <person name="Lai Q."/>
            <person name="Xu L."/>
            <person name="Li F."/>
        </authorList>
    </citation>
    <scope>NUCLEOTIDE SEQUENCE</scope>
    <source>
        <strain evidence="12">Vp-HL-202005</strain>
    </source>
</reference>
<dbReference type="Proteomes" id="UP000321504">
    <property type="component" value="Unassembled WGS sequence"/>
</dbReference>
<dbReference type="EMBL" id="LIRS01000018">
    <property type="protein sequence ID" value="KOY41896.1"/>
    <property type="molecule type" value="Genomic_DNA"/>
</dbReference>
<dbReference type="EMBL" id="NIXT01000605">
    <property type="protein sequence ID" value="OXE32592.1"/>
    <property type="molecule type" value="Genomic_DNA"/>
</dbReference>
<dbReference type="RefSeq" id="WP_005460588.1">
    <property type="nucleotide sequence ID" value="NZ_CABMHD010000004.1"/>
</dbReference>
<dbReference type="EMBL" id="DACQKT010000008">
    <property type="protein sequence ID" value="HAS6678532.1"/>
    <property type="molecule type" value="Genomic_DNA"/>
</dbReference>
<dbReference type="Proteomes" id="UP001253193">
    <property type="component" value="Unassembled WGS sequence"/>
</dbReference>
<name>A0A072K4F7_VIBPH</name>
<evidence type="ECO:0000313" key="2">
    <source>
        <dbReference type="EMBL" id="KOY41896.1"/>
    </source>
</evidence>
<reference evidence="2 13" key="1">
    <citation type="submission" date="2015-07" db="EMBL/GenBank/DDBJ databases">
        <title>Foodborne Vibrio parahaemolyticus Isolates.</title>
        <authorList>
            <person name="Ronholm J."/>
            <person name="Petronella N."/>
            <person name="Kenwell R."/>
            <person name="Banerjee S."/>
        </authorList>
    </citation>
    <scope>NUCLEOTIDE SEQUENCE [LARGE SCALE GENOMIC DNA]</scope>
    <source>
        <strain evidence="2 13">HS-06-05</strain>
    </source>
</reference>
<evidence type="ECO:0000313" key="5">
    <source>
        <dbReference type="EMBL" id="NMU27892.1"/>
    </source>
</evidence>
<dbReference type="EMBL" id="VRMQ01000002">
    <property type="protein sequence ID" value="TXN16822.1"/>
    <property type="molecule type" value="Genomic_DNA"/>
</dbReference>
<dbReference type="Proteomes" id="UP000555836">
    <property type="component" value="Unassembled WGS sequence"/>
</dbReference>
<evidence type="ECO:0000313" key="1">
    <source>
        <dbReference type="EMBL" id="HAS6678532.1"/>
    </source>
</evidence>
<dbReference type="EMBL" id="JACVHL010000010">
    <property type="protein sequence ID" value="MCC3805725.1"/>
    <property type="molecule type" value="Genomic_DNA"/>
</dbReference>
<dbReference type="EMBL" id="JABCLD010001917">
    <property type="protein sequence ID" value="NMU27892.1"/>
    <property type="molecule type" value="Genomic_DNA"/>
</dbReference>
<proteinExistence type="predicted"/>
<dbReference type="GeneID" id="1188396"/>
<dbReference type="Proteomes" id="UP000856022">
    <property type="component" value="Unassembled WGS sequence"/>
</dbReference>
<dbReference type="Proteomes" id="UP000037697">
    <property type="component" value="Unassembled WGS sequence"/>
</dbReference>
<evidence type="ECO:0000313" key="17">
    <source>
        <dbReference type="Proteomes" id="UP000464718"/>
    </source>
</evidence>
<reference evidence="1" key="4">
    <citation type="journal article" date="2018" name="Genome Biol.">
        <title>SKESA: strategic k-mer extension for scrupulous assemblies.</title>
        <authorList>
            <person name="Souvorov A."/>
            <person name="Agarwala R."/>
            <person name="Lipman D.J."/>
        </authorList>
    </citation>
    <scope>NUCLEOTIDE SEQUENCE</scope>
    <source>
        <strain evidence="1">1930</strain>
    </source>
</reference>
<gene>
    <name evidence="2" type="ORF">ACX05_02320</name>
    <name evidence="7" type="ORF">AKG60_16395</name>
    <name evidence="8" type="ORF">CA163_11910</name>
    <name evidence="9" type="ORF">EHC69_04870</name>
    <name evidence="10" type="ORF">FVP01_12790</name>
    <name evidence="6" type="ORF">HKB16_22565</name>
    <name evidence="5" type="ORF">HKB21_19990</name>
    <name evidence="1" type="ORF">I7278_17145</name>
    <name evidence="3" type="ORF">IB292_11795</name>
    <name evidence="11" type="ORF">M5598_11300</name>
    <name evidence="12" type="ORF">O1Q84_04415</name>
    <name evidence="4" type="ORF">QX249_21340</name>
</gene>
<evidence type="ECO:0000313" key="7">
    <source>
        <dbReference type="EMBL" id="OQJ98062.1"/>
    </source>
</evidence>
<accession>A0A072K4F7</accession>
<dbReference type="Proteomes" id="UP000726777">
    <property type="component" value="Unassembled WGS sequence"/>
</dbReference>
<dbReference type="Proteomes" id="UP000191946">
    <property type="component" value="Unassembled WGS sequence"/>
</dbReference>
<sequence>MSRFKLYISLLLTLLLVGCGRVQPVLSVEDTPVAYDLQNKQVKMAIVQSATNRGWTIEEVSPGVLIAKIHVRTHSAEVKIPYNNKYYSIIYLNSVNLKASDGKIHRNYNRWVNNLNVDIQRALALLGTQSQQ</sequence>
<reference evidence="10 16" key="6">
    <citation type="submission" date="2019-08" db="EMBL/GenBank/DDBJ databases">
        <title>Emerging of two pre-pandemic pathogenic O4:KUT lineages of Vibrio parahaemolyticus in coastal eastern China.</title>
        <authorList>
            <person name="Yu H."/>
        </authorList>
    </citation>
    <scope>NUCLEOTIDE SEQUENCE [LARGE SCALE GENOMIC DNA]</scope>
    <source>
        <strain evidence="10 16">HZ17-383</strain>
    </source>
</reference>
<evidence type="ECO:0000313" key="13">
    <source>
        <dbReference type="Proteomes" id="UP000037697"/>
    </source>
</evidence>
<evidence type="ECO:0000313" key="3">
    <source>
        <dbReference type="EMBL" id="MCC3805725.1"/>
    </source>
</evidence>
<evidence type="ECO:0000313" key="14">
    <source>
        <dbReference type="Proteomes" id="UP000191946"/>
    </source>
</evidence>